<dbReference type="Proteomes" id="UP000038045">
    <property type="component" value="Unplaced"/>
</dbReference>
<dbReference type="InterPro" id="IPR002075">
    <property type="entry name" value="NTF2_dom"/>
</dbReference>
<feature type="domain" description="TAP-C" evidence="10">
    <location>
        <begin position="573"/>
        <end position="625"/>
    </location>
</feature>
<dbReference type="PROSITE" id="PS51281">
    <property type="entry name" value="TAP_C"/>
    <property type="match status" value="1"/>
</dbReference>
<evidence type="ECO:0000259" key="10">
    <source>
        <dbReference type="PROSITE" id="PS51281"/>
    </source>
</evidence>
<dbReference type="Pfam" id="PF24048">
    <property type="entry name" value="LRR_NXF1-5"/>
    <property type="match status" value="1"/>
</dbReference>
<dbReference type="GO" id="GO:0016973">
    <property type="term" value="P:poly(A)+ mRNA export from nucleus"/>
    <property type="evidence" value="ECO:0007669"/>
    <property type="project" value="TreeGrafter"/>
</dbReference>
<feature type="domain" description="NTF2" evidence="9">
    <location>
        <begin position="343"/>
        <end position="514"/>
    </location>
</feature>
<dbReference type="Gene3D" id="3.30.70.330">
    <property type="match status" value="1"/>
</dbReference>
<dbReference type="InterPro" id="IPR012677">
    <property type="entry name" value="Nucleotide-bd_a/b_plait_sf"/>
</dbReference>
<keyword evidence="6" id="KW-0509">mRNA transport</keyword>
<evidence type="ECO:0000256" key="4">
    <source>
        <dbReference type="ARBA" id="ARBA00022614"/>
    </source>
</evidence>
<dbReference type="GO" id="GO:0003723">
    <property type="term" value="F:RNA binding"/>
    <property type="evidence" value="ECO:0007669"/>
    <property type="project" value="TreeGrafter"/>
</dbReference>
<sequence length="625" mass="70262">MSRRPDVKSQGRNRFAQFDSDITSAYDDDDNYDQFPSHNRHGNRNRNSQNASKGHDNRKFQKESLMKSGRVSTKQIMHNVVIKGCQQCSIDEIITEILGYTSPFIPFMPMKTEKGDVQFYVKDPETATSLHQLSRRVKNPKTHGNLLIITAKSTCSWNKLPPGHREIIEDVCRTKIMDGGKFLDLSNFSSNATFKQQGIMVSLQRTEVMHVIVEFVSKVCPEIVQLSLKGCGIKRLDALAAMMYASSTIKALDLSCNIIDKITELNRLRGWKLDTLFFENTGAANGFTEAAEYARIVQGFIPSLTNLDGITLTPVGGSESKYMDESKIIIKPGFCPTDAIRGVLDQFVTQYFNIFDGPEGRTNRKQLADAYDENAMFSLVCDVIDDGKQVNMVKNRGKLRDAEYKVYRSVSHNIKFEERWKTFRTRTYGKGNLEVLAMLCRLPPTEHIRESFVMDVSMVTSSIVTFTLQGLLNDGDQFFTPSKSLDSLKYFTRSFVCLPRGGTALSIISDILTIHPIDTECAGKYESYILKMKTETPAIDTATAVNDLSASMGSTTTNNVTEVATPVNTEDPEVRNAMVISFVKHSGMNEVWSRRCLEESNWDYGLAGARFLKLKDQIPAEAFLQ</sequence>
<evidence type="ECO:0000256" key="1">
    <source>
        <dbReference type="ARBA" id="ARBA00004123"/>
    </source>
</evidence>
<dbReference type="InterPro" id="IPR035979">
    <property type="entry name" value="RBD_domain_sf"/>
</dbReference>
<evidence type="ECO:0000313" key="11">
    <source>
        <dbReference type="Proteomes" id="UP000038045"/>
    </source>
</evidence>
<dbReference type="Gene3D" id="3.10.450.50">
    <property type="match status" value="1"/>
</dbReference>
<dbReference type="InterPro" id="IPR001611">
    <property type="entry name" value="Leu-rich_rpt"/>
</dbReference>
<comment type="subcellular location">
    <subcellularLocation>
        <location evidence="1">Nucleus</location>
    </subcellularLocation>
</comment>
<dbReference type="Gene3D" id="3.80.10.10">
    <property type="entry name" value="Ribonuclease Inhibitor"/>
    <property type="match status" value="1"/>
</dbReference>
<dbReference type="PANTHER" id="PTHR10662">
    <property type="entry name" value="NUCLEAR RNA EXPORT FACTOR"/>
    <property type="match status" value="1"/>
</dbReference>
<dbReference type="WBParaSite" id="PTRK_0001248800.1">
    <property type="protein sequence ID" value="PTRK_0001248800.1"/>
    <property type="gene ID" value="PTRK_0001248800"/>
</dbReference>
<dbReference type="InterPro" id="IPR032710">
    <property type="entry name" value="NTF2-like_dom_sf"/>
</dbReference>
<keyword evidence="5" id="KW-0677">Repeat</keyword>
<dbReference type="InterPro" id="IPR009060">
    <property type="entry name" value="UBA-like_sf"/>
</dbReference>
<keyword evidence="4" id="KW-0433">Leucine-rich repeat</keyword>
<evidence type="ECO:0000256" key="3">
    <source>
        <dbReference type="ARBA" id="ARBA00022448"/>
    </source>
</evidence>
<evidence type="ECO:0000256" key="2">
    <source>
        <dbReference type="ARBA" id="ARBA00009285"/>
    </source>
</evidence>
<dbReference type="SMART" id="SM00804">
    <property type="entry name" value="TAP_C"/>
    <property type="match status" value="1"/>
</dbReference>
<dbReference type="InterPro" id="IPR005637">
    <property type="entry name" value="TAP_C_dom"/>
</dbReference>
<dbReference type="PANTHER" id="PTHR10662:SF22">
    <property type="entry name" value="NUCLEAR RNA EXPORT FACTOR 1"/>
    <property type="match status" value="1"/>
</dbReference>
<dbReference type="SUPFAM" id="SSF54427">
    <property type="entry name" value="NTF2-like"/>
    <property type="match status" value="1"/>
</dbReference>
<dbReference type="FunFam" id="1.10.8.10:FF:000018">
    <property type="entry name" value="Nuclear RNA export factor 1"/>
    <property type="match status" value="1"/>
</dbReference>
<proteinExistence type="inferred from homology"/>
<dbReference type="PROSITE" id="PS50177">
    <property type="entry name" value="NTF2_DOMAIN"/>
    <property type="match status" value="1"/>
</dbReference>
<dbReference type="SUPFAM" id="SSF52058">
    <property type="entry name" value="L domain-like"/>
    <property type="match status" value="1"/>
</dbReference>
<dbReference type="InterPro" id="IPR030217">
    <property type="entry name" value="NXF_fam"/>
</dbReference>
<dbReference type="Gene3D" id="1.10.8.10">
    <property type="entry name" value="DNA helicase RuvA subunit, C-terminal domain"/>
    <property type="match status" value="1"/>
</dbReference>
<reference evidence="12" key="1">
    <citation type="submission" date="2017-02" db="UniProtKB">
        <authorList>
            <consortium name="WormBaseParasite"/>
        </authorList>
    </citation>
    <scope>IDENTIFICATION</scope>
</reference>
<dbReference type="PROSITE" id="PS51450">
    <property type="entry name" value="LRR"/>
    <property type="match status" value="1"/>
</dbReference>
<evidence type="ECO:0000259" key="9">
    <source>
        <dbReference type="PROSITE" id="PS50177"/>
    </source>
</evidence>
<feature type="compositionally biased region" description="Basic and acidic residues" evidence="8">
    <location>
        <begin position="53"/>
        <end position="65"/>
    </location>
</feature>
<dbReference type="GO" id="GO:0005634">
    <property type="term" value="C:nucleus"/>
    <property type="evidence" value="ECO:0007669"/>
    <property type="project" value="UniProtKB-SubCell"/>
</dbReference>
<evidence type="ECO:0000256" key="7">
    <source>
        <dbReference type="ARBA" id="ARBA00023242"/>
    </source>
</evidence>
<evidence type="ECO:0000256" key="5">
    <source>
        <dbReference type="ARBA" id="ARBA00022737"/>
    </source>
</evidence>
<dbReference type="Pfam" id="PF22602">
    <property type="entry name" value="NXF_NTF2"/>
    <property type="match status" value="1"/>
</dbReference>
<evidence type="ECO:0000256" key="8">
    <source>
        <dbReference type="SAM" id="MobiDB-lite"/>
    </source>
</evidence>
<comment type="similarity">
    <text evidence="2">Belongs to the NXF family.</text>
</comment>
<evidence type="ECO:0000256" key="6">
    <source>
        <dbReference type="ARBA" id="ARBA00022816"/>
    </source>
</evidence>
<dbReference type="SUPFAM" id="SSF54928">
    <property type="entry name" value="RNA-binding domain, RBD"/>
    <property type="match status" value="1"/>
</dbReference>
<keyword evidence="7" id="KW-0539">Nucleus</keyword>
<dbReference type="AlphaFoldDB" id="A0A0N4ZV79"/>
<protein>
    <submittedName>
        <fullName evidence="12">RRM domain-containing protein</fullName>
    </submittedName>
</protein>
<dbReference type="CDD" id="cd14342">
    <property type="entry name" value="UBA_TAP-C"/>
    <property type="match status" value="1"/>
</dbReference>
<evidence type="ECO:0000313" key="12">
    <source>
        <dbReference type="WBParaSite" id="PTRK_0001248800.1"/>
    </source>
</evidence>
<dbReference type="Pfam" id="PF03943">
    <property type="entry name" value="TAP_C"/>
    <property type="match status" value="1"/>
</dbReference>
<dbReference type="InterPro" id="IPR018222">
    <property type="entry name" value="Nuclear_transport_factor_2_euk"/>
</dbReference>
<dbReference type="SUPFAM" id="SSF46934">
    <property type="entry name" value="UBA-like"/>
    <property type="match status" value="1"/>
</dbReference>
<keyword evidence="3" id="KW-0813">Transport</keyword>
<keyword evidence="11" id="KW-1185">Reference proteome</keyword>
<dbReference type="STRING" id="131310.A0A0N4ZV79"/>
<name>A0A0N4ZV79_PARTI</name>
<accession>A0A0N4ZV79</accession>
<dbReference type="InterPro" id="IPR032675">
    <property type="entry name" value="LRR_dom_sf"/>
</dbReference>
<dbReference type="InterPro" id="IPR057125">
    <property type="entry name" value="NXF1/2/3/5-like_LRR"/>
</dbReference>
<feature type="region of interest" description="Disordered" evidence="8">
    <location>
        <begin position="1"/>
        <end position="70"/>
    </location>
</feature>
<organism evidence="11 12">
    <name type="scientific">Parastrongyloides trichosuri</name>
    <name type="common">Possum-specific nematode worm</name>
    <dbReference type="NCBI Taxonomy" id="131310"/>
    <lineage>
        <taxon>Eukaryota</taxon>
        <taxon>Metazoa</taxon>
        <taxon>Ecdysozoa</taxon>
        <taxon>Nematoda</taxon>
        <taxon>Chromadorea</taxon>
        <taxon>Rhabditida</taxon>
        <taxon>Tylenchina</taxon>
        <taxon>Panagrolaimomorpha</taxon>
        <taxon>Strongyloidoidea</taxon>
        <taxon>Strongyloididae</taxon>
        <taxon>Parastrongyloides</taxon>
    </lineage>
</organism>